<evidence type="ECO:0000313" key="1">
    <source>
        <dbReference type="EMBL" id="OGF28252.1"/>
    </source>
</evidence>
<accession>A0A1F5SNH8</accession>
<evidence type="ECO:0000313" key="2">
    <source>
        <dbReference type="Proteomes" id="UP000178925"/>
    </source>
</evidence>
<dbReference type="EMBL" id="MFGC01000016">
    <property type="protein sequence ID" value="OGF28252.1"/>
    <property type="molecule type" value="Genomic_DNA"/>
</dbReference>
<reference evidence="1 2" key="1">
    <citation type="journal article" date="2016" name="Nat. Commun.">
        <title>Thousands of microbial genomes shed light on interconnected biogeochemical processes in an aquifer system.</title>
        <authorList>
            <person name="Anantharaman K."/>
            <person name="Brown C.T."/>
            <person name="Hug L.A."/>
            <person name="Sharon I."/>
            <person name="Castelle C.J."/>
            <person name="Probst A.J."/>
            <person name="Thomas B.C."/>
            <person name="Singh A."/>
            <person name="Wilkins M.J."/>
            <person name="Karaoz U."/>
            <person name="Brodie E.L."/>
            <person name="Williams K.H."/>
            <person name="Hubbard S.S."/>
            <person name="Banfield J.F."/>
        </authorList>
    </citation>
    <scope>NUCLEOTIDE SEQUENCE [LARGE SCALE GENOMIC DNA]</scope>
</reference>
<name>A0A1F5SNH8_9BACT</name>
<dbReference type="AlphaFoldDB" id="A0A1F5SNH8"/>
<comment type="caution">
    <text evidence="1">The sequence shown here is derived from an EMBL/GenBank/DDBJ whole genome shotgun (WGS) entry which is preliminary data.</text>
</comment>
<dbReference type="STRING" id="1797995.A2242_00420"/>
<gene>
    <name evidence="1" type="ORF">A2242_00420</name>
</gene>
<sequence length="61" mass="6848">MKNSLLMKNTEAPINSSGHHLLSQIISLKVTVDIILKIKDDVFTLHGVKLKKQKVALNVRK</sequence>
<proteinExistence type="predicted"/>
<dbReference type="Proteomes" id="UP000178925">
    <property type="component" value="Unassembled WGS sequence"/>
</dbReference>
<organism evidence="1 2">
    <name type="scientific">Candidatus Falkowbacteria bacterium RIFOXYA2_FULL_47_9</name>
    <dbReference type="NCBI Taxonomy" id="1797995"/>
    <lineage>
        <taxon>Bacteria</taxon>
        <taxon>Candidatus Falkowiibacteriota</taxon>
    </lineage>
</organism>
<protein>
    <submittedName>
        <fullName evidence="1">Uncharacterized protein</fullName>
    </submittedName>
</protein>